<evidence type="ECO:0000313" key="3">
    <source>
        <dbReference type="Proteomes" id="UP000280668"/>
    </source>
</evidence>
<evidence type="ECO:0008006" key="4">
    <source>
        <dbReference type="Google" id="ProtNLM"/>
    </source>
</evidence>
<protein>
    <recommendedName>
        <fullName evidence="4">Integral membrane protein</fullName>
    </recommendedName>
</protein>
<gene>
    <name evidence="2" type="ORF">EDD31_0135</name>
</gene>
<dbReference type="AlphaFoldDB" id="A0A3N2B972"/>
<feature type="transmembrane region" description="Helical" evidence="1">
    <location>
        <begin position="67"/>
        <end position="87"/>
    </location>
</feature>
<dbReference type="EMBL" id="RKHK01000001">
    <property type="protein sequence ID" value="ROR71797.1"/>
    <property type="molecule type" value="Genomic_DNA"/>
</dbReference>
<dbReference type="RefSeq" id="WP_123302467.1">
    <property type="nucleotide sequence ID" value="NZ_RKHK01000001.1"/>
</dbReference>
<name>A0A3N2B972_9MICO</name>
<dbReference type="Proteomes" id="UP000280668">
    <property type="component" value="Unassembled WGS sequence"/>
</dbReference>
<reference evidence="2 3" key="1">
    <citation type="submission" date="2018-11" db="EMBL/GenBank/DDBJ databases">
        <title>Sequencing the genomes of 1000 actinobacteria strains.</title>
        <authorList>
            <person name="Klenk H.-P."/>
        </authorList>
    </citation>
    <scope>NUCLEOTIDE SEQUENCE [LARGE SCALE GENOMIC DNA]</scope>
    <source>
        <strain evidence="2 3">DSM 11294</strain>
    </source>
</reference>
<dbReference type="OrthoDB" id="5197832at2"/>
<keyword evidence="1" id="KW-1133">Transmembrane helix</keyword>
<evidence type="ECO:0000313" key="2">
    <source>
        <dbReference type="EMBL" id="ROR71797.1"/>
    </source>
</evidence>
<accession>A0A3N2B972</accession>
<keyword evidence="1" id="KW-0472">Membrane</keyword>
<keyword evidence="3" id="KW-1185">Reference proteome</keyword>
<comment type="caution">
    <text evidence="2">The sequence shown here is derived from an EMBL/GenBank/DDBJ whole genome shotgun (WGS) entry which is preliminary data.</text>
</comment>
<feature type="transmembrane region" description="Helical" evidence="1">
    <location>
        <begin position="29"/>
        <end position="55"/>
    </location>
</feature>
<feature type="transmembrane region" description="Helical" evidence="1">
    <location>
        <begin position="93"/>
        <end position="112"/>
    </location>
</feature>
<evidence type="ECO:0000256" key="1">
    <source>
        <dbReference type="SAM" id="Phobius"/>
    </source>
</evidence>
<keyword evidence="1" id="KW-0812">Transmembrane</keyword>
<sequence>MFVSVLLASAVLAALGLWGAWRALRGQPVVFVQLIGAAVAELALVVQAVVALASALTGGGPADPWTFWGYIVTSLVLLPVAAVWAMADRTRSSSVALLVMCLALLAMQLRIYQLWEVVA</sequence>
<organism evidence="2 3">
    <name type="scientific">Bogoriella caseilytica</name>
    <dbReference type="NCBI Taxonomy" id="56055"/>
    <lineage>
        <taxon>Bacteria</taxon>
        <taxon>Bacillati</taxon>
        <taxon>Actinomycetota</taxon>
        <taxon>Actinomycetes</taxon>
        <taxon>Micrococcales</taxon>
        <taxon>Bogoriellaceae</taxon>
        <taxon>Bogoriella</taxon>
    </lineage>
</organism>
<proteinExistence type="predicted"/>